<protein>
    <submittedName>
        <fullName evidence="3">Uncharacterized protein</fullName>
    </submittedName>
</protein>
<reference evidence="3" key="1">
    <citation type="submission" date="2022-11" db="UniProtKB">
        <authorList>
            <consortium name="WormBaseParasite"/>
        </authorList>
    </citation>
    <scope>IDENTIFICATION</scope>
</reference>
<evidence type="ECO:0000313" key="3">
    <source>
        <dbReference type="WBParaSite" id="nRc.2.0.1.t41677-RA"/>
    </source>
</evidence>
<evidence type="ECO:0000256" key="1">
    <source>
        <dbReference type="SAM" id="MobiDB-lite"/>
    </source>
</evidence>
<dbReference type="Proteomes" id="UP000887565">
    <property type="component" value="Unplaced"/>
</dbReference>
<dbReference type="AlphaFoldDB" id="A0A915KU66"/>
<accession>A0A915KU66</accession>
<proteinExistence type="predicted"/>
<feature type="region of interest" description="Disordered" evidence="1">
    <location>
        <begin position="1"/>
        <end position="31"/>
    </location>
</feature>
<keyword evidence="2" id="KW-1185">Reference proteome</keyword>
<organism evidence="2 3">
    <name type="scientific">Romanomermis culicivorax</name>
    <name type="common">Nematode worm</name>
    <dbReference type="NCBI Taxonomy" id="13658"/>
    <lineage>
        <taxon>Eukaryota</taxon>
        <taxon>Metazoa</taxon>
        <taxon>Ecdysozoa</taxon>
        <taxon>Nematoda</taxon>
        <taxon>Enoplea</taxon>
        <taxon>Dorylaimia</taxon>
        <taxon>Mermithida</taxon>
        <taxon>Mermithoidea</taxon>
        <taxon>Mermithidae</taxon>
        <taxon>Romanomermis</taxon>
    </lineage>
</organism>
<evidence type="ECO:0000313" key="2">
    <source>
        <dbReference type="Proteomes" id="UP000887565"/>
    </source>
</evidence>
<sequence>MAGAGNALLRREIRLKTSRRPGKKTKTPPSGSLRLIIDRFFRLIDDQSLSTFWIQQKNRKNVFKNP</sequence>
<dbReference type="WBParaSite" id="nRc.2.0.1.t41677-RA">
    <property type="protein sequence ID" value="nRc.2.0.1.t41677-RA"/>
    <property type="gene ID" value="nRc.2.0.1.g41677"/>
</dbReference>
<feature type="compositionally biased region" description="Basic residues" evidence="1">
    <location>
        <begin position="16"/>
        <end position="26"/>
    </location>
</feature>
<name>A0A915KU66_ROMCU</name>